<dbReference type="SUPFAM" id="SSF53098">
    <property type="entry name" value="Ribonuclease H-like"/>
    <property type="match status" value="1"/>
</dbReference>
<dbReference type="InterPro" id="IPR012337">
    <property type="entry name" value="RNaseH-like_sf"/>
</dbReference>
<evidence type="ECO:0000313" key="2">
    <source>
        <dbReference type="Proteomes" id="UP000054481"/>
    </source>
</evidence>
<dbReference type="AlphaFoldDB" id="A0A0F7ZFL1"/>
<organism evidence="1 2">
    <name type="scientific">Hirsutella minnesotensis 3608</name>
    <dbReference type="NCBI Taxonomy" id="1043627"/>
    <lineage>
        <taxon>Eukaryota</taxon>
        <taxon>Fungi</taxon>
        <taxon>Dikarya</taxon>
        <taxon>Ascomycota</taxon>
        <taxon>Pezizomycotina</taxon>
        <taxon>Sordariomycetes</taxon>
        <taxon>Hypocreomycetidae</taxon>
        <taxon>Hypocreales</taxon>
        <taxon>Ophiocordycipitaceae</taxon>
        <taxon>Hirsutella</taxon>
    </lineage>
</organism>
<dbReference type="EMBL" id="KQ030728">
    <property type="protein sequence ID" value="KJZ69331.1"/>
    <property type="molecule type" value="Genomic_DNA"/>
</dbReference>
<name>A0A0F7ZFL1_9HYPO</name>
<protein>
    <recommendedName>
        <fullName evidence="3">HAT C-terminal dimerisation domain-containing protein</fullName>
    </recommendedName>
</protein>
<proteinExistence type="predicted"/>
<accession>A0A0F7ZFL1</accession>
<reference evidence="1 2" key="1">
    <citation type="journal article" date="2014" name="Genome Biol. Evol.">
        <title>Comparative genomics and transcriptomics analyses reveal divergent lifestyle features of nematode endoparasitic fungus Hirsutella minnesotensis.</title>
        <authorList>
            <person name="Lai Y."/>
            <person name="Liu K."/>
            <person name="Zhang X."/>
            <person name="Zhang X."/>
            <person name="Li K."/>
            <person name="Wang N."/>
            <person name="Shu C."/>
            <person name="Wu Y."/>
            <person name="Wang C."/>
            <person name="Bushley K.E."/>
            <person name="Xiang M."/>
            <person name="Liu X."/>
        </authorList>
    </citation>
    <scope>NUCLEOTIDE SEQUENCE [LARGE SCALE GENOMIC DNA]</scope>
    <source>
        <strain evidence="1 2">3608</strain>
    </source>
</reference>
<gene>
    <name evidence="1" type="ORF">HIM_11271</name>
</gene>
<dbReference type="OrthoDB" id="5088237at2759"/>
<sequence>MLRSIQREAFTKSSNPKLNTRKPLDVILDNDTRWLSQLYIIRRALLLRDYVERLIAHHRIEFKQQNKSKRGGLRRSARLPFICQPENQLTDKDWEVIEIFDQILTFYEATIKMLEGSYGNVWDVVQGFEFLLGQLEHYKDVAENFPDPEHFRININLGWQKLNDYYSTLSDTPIYYTSLALHPAYRWKWFERNWSDRLDWIDEAQRMVHDVWRAEYREVTLPEEVAPGTERVVKRRRLSSNPFQEFLERNRYAAPAADQDGLAPGQDKYLHWITHCEASDGSVDDPIAY</sequence>
<dbReference type="Proteomes" id="UP000054481">
    <property type="component" value="Unassembled WGS sequence"/>
</dbReference>
<evidence type="ECO:0008006" key="3">
    <source>
        <dbReference type="Google" id="ProtNLM"/>
    </source>
</evidence>
<keyword evidence="2" id="KW-1185">Reference proteome</keyword>
<evidence type="ECO:0000313" key="1">
    <source>
        <dbReference type="EMBL" id="KJZ69331.1"/>
    </source>
</evidence>